<proteinExistence type="inferred from homology"/>
<keyword evidence="5" id="KW-0378">Hydrolase</keyword>
<dbReference type="PROSITE" id="PS51845">
    <property type="entry name" value="PDEASE_I_2"/>
    <property type="match status" value="1"/>
</dbReference>
<feature type="binding site" evidence="9">
    <location>
        <position position="426"/>
    </location>
    <ligand>
        <name>AMP</name>
        <dbReference type="ChEBI" id="CHEBI:456215"/>
    </ligand>
</feature>
<evidence type="ECO:0000256" key="8">
    <source>
        <dbReference type="PIRSR" id="PIRSR623088-1"/>
    </source>
</evidence>
<dbReference type="GO" id="GO:0007165">
    <property type="term" value="P:signal transduction"/>
    <property type="evidence" value="ECO:0007669"/>
    <property type="project" value="InterPro"/>
</dbReference>
<evidence type="ECO:0000256" key="7">
    <source>
        <dbReference type="ARBA" id="ARBA00033681"/>
    </source>
</evidence>
<feature type="compositionally biased region" description="Basic and acidic residues" evidence="11">
    <location>
        <begin position="109"/>
        <end position="122"/>
    </location>
</feature>
<accession>A0A669Q554</accession>
<dbReference type="Pfam" id="PF18100">
    <property type="entry name" value="PDE4_UCR"/>
    <property type="match status" value="1"/>
</dbReference>
<feature type="binding site" evidence="10">
    <location>
        <position position="267"/>
    </location>
    <ligand>
        <name>Zn(2+)</name>
        <dbReference type="ChEBI" id="CHEBI:29105"/>
        <label>2</label>
    </ligand>
</feature>
<comment type="catalytic activity">
    <reaction evidence="7">
        <text>3',5'-cyclic AMP + H2O = AMP + H(+)</text>
        <dbReference type="Rhea" id="RHEA:25277"/>
        <dbReference type="ChEBI" id="CHEBI:15377"/>
        <dbReference type="ChEBI" id="CHEBI:15378"/>
        <dbReference type="ChEBI" id="CHEBI:58165"/>
        <dbReference type="ChEBI" id="CHEBI:456215"/>
        <dbReference type="EC" id="3.1.4.53"/>
    </reaction>
    <physiologicalReaction direction="left-to-right" evidence="7">
        <dbReference type="Rhea" id="RHEA:25278"/>
    </physiologicalReaction>
</comment>
<feature type="compositionally biased region" description="Acidic residues" evidence="11">
    <location>
        <begin position="494"/>
        <end position="517"/>
    </location>
</feature>
<evidence type="ECO:0000259" key="12">
    <source>
        <dbReference type="PROSITE" id="PS51845"/>
    </source>
</evidence>
<dbReference type="AlphaFoldDB" id="A0A669Q554"/>
<dbReference type="InterPro" id="IPR023088">
    <property type="entry name" value="PDEase"/>
</dbReference>
<reference evidence="13" key="2">
    <citation type="submission" date="2025-09" db="UniProtKB">
        <authorList>
            <consortium name="Ensembl"/>
        </authorList>
    </citation>
    <scope>IDENTIFICATION</scope>
</reference>
<reference evidence="13" key="1">
    <citation type="submission" date="2025-08" db="UniProtKB">
        <authorList>
            <consortium name="Ensembl"/>
        </authorList>
    </citation>
    <scope>IDENTIFICATION</scope>
</reference>
<dbReference type="InterPro" id="IPR036971">
    <property type="entry name" value="PDEase_catalytic_dom_sf"/>
</dbReference>
<feature type="binding site" evidence="9">
    <location>
        <position position="375"/>
    </location>
    <ligand>
        <name>AMP</name>
        <dbReference type="ChEBI" id="CHEBI:456215"/>
    </ligand>
</feature>
<evidence type="ECO:0000256" key="6">
    <source>
        <dbReference type="ARBA" id="ARBA00023149"/>
    </source>
</evidence>
<evidence type="ECO:0000256" key="9">
    <source>
        <dbReference type="PIRSR" id="PIRSR623088-2"/>
    </source>
</evidence>
<dbReference type="InterPro" id="IPR002073">
    <property type="entry name" value="PDEase_catalytic_dom"/>
</dbReference>
<dbReference type="Pfam" id="PF00233">
    <property type="entry name" value="PDEase_I"/>
    <property type="match status" value="1"/>
</dbReference>
<dbReference type="PRINTS" id="PR00387">
    <property type="entry name" value="PDIESTERASE1"/>
</dbReference>
<protein>
    <recommendedName>
        <fullName evidence="3">3',5'-cyclic-AMP phosphodiesterase</fullName>
        <ecNumber evidence="3">3.1.4.53</ecNumber>
    </recommendedName>
</protein>
<feature type="compositionally biased region" description="Basic and acidic residues" evidence="11">
    <location>
        <begin position="541"/>
        <end position="560"/>
    </location>
</feature>
<evidence type="ECO:0000256" key="4">
    <source>
        <dbReference type="ARBA" id="ARBA00022723"/>
    </source>
</evidence>
<comment type="pathway">
    <text evidence="1">Purine metabolism; 3',5'-cyclic AMP degradation; AMP from 3',5'-cyclic AMP: step 1/1.</text>
</comment>
<feature type="region of interest" description="Disordered" evidence="11">
    <location>
        <begin position="246"/>
        <end position="270"/>
    </location>
</feature>
<dbReference type="InterPro" id="IPR040844">
    <property type="entry name" value="PDE4_UCR"/>
</dbReference>
<name>A0A669Q554_PHACC</name>
<dbReference type="OMA" id="DAVQTHR"/>
<feature type="binding site" evidence="9">
    <location>
        <begin position="228"/>
        <end position="232"/>
    </location>
    <ligand>
        <name>AMP</name>
        <dbReference type="ChEBI" id="CHEBI:456215"/>
    </ligand>
</feature>
<dbReference type="FunFam" id="1.10.1300.10:FF:000001">
    <property type="entry name" value="Phosphodiesterase"/>
    <property type="match status" value="1"/>
</dbReference>
<evidence type="ECO:0000313" key="14">
    <source>
        <dbReference type="Proteomes" id="UP000472261"/>
    </source>
</evidence>
<keyword evidence="6" id="KW-0114">cAMP</keyword>
<feature type="region of interest" description="Disordered" evidence="11">
    <location>
        <begin position="109"/>
        <end position="147"/>
    </location>
</feature>
<comment type="similarity">
    <text evidence="2">Belongs to the cyclic nucleotide phosphodiesterase family. PDE4 subfamily.</text>
</comment>
<dbReference type="GO" id="GO:0046872">
    <property type="term" value="F:metal ion binding"/>
    <property type="evidence" value="ECO:0007669"/>
    <property type="project" value="UniProtKB-KW"/>
</dbReference>
<feature type="binding site" evidence="9">
    <location>
        <position position="267"/>
    </location>
    <ligand>
        <name>AMP</name>
        <dbReference type="ChEBI" id="CHEBI:456215"/>
    </ligand>
</feature>
<keyword evidence="4 10" id="KW-0479">Metal-binding</keyword>
<dbReference type="Proteomes" id="UP000472261">
    <property type="component" value="Unplaced"/>
</dbReference>
<feature type="binding site" evidence="10">
    <location>
        <position position="232"/>
    </location>
    <ligand>
        <name>Zn(2+)</name>
        <dbReference type="ChEBI" id="CHEBI:29105"/>
        <label>1</label>
    </ligand>
</feature>
<feature type="binding site" evidence="10">
    <location>
        <position position="375"/>
    </location>
    <ligand>
        <name>Zn(2+)</name>
        <dbReference type="ChEBI" id="CHEBI:29105"/>
        <label>1</label>
    </ligand>
</feature>
<organism evidence="13 14">
    <name type="scientific">Phasianus colchicus</name>
    <name type="common">Common pheasant</name>
    <dbReference type="NCBI Taxonomy" id="9054"/>
    <lineage>
        <taxon>Eukaryota</taxon>
        <taxon>Metazoa</taxon>
        <taxon>Chordata</taxon>
        <taxon>Craniata</taxon>
        <taxon>Vertebrata</taxon>
        <taxon>Euteleostomi</taxon>
        <taxon>Archelosauria</taxon>
        <taxon>Archosauria</taxon>
        <taxon>Dinosauria</taxon>
        <taxon>Saurischia</taxon>
        <taxon>Theropoda</taxon>
        <taxon>Coelurosauria</taxon>
        <taxon>Aves</taxon>
        <taxon>Neognathae</taxon>
        <taxon>Galloanserae</taxon>
        <taxon>Galliformes</taxon>
        <taxon>Phasianidae</taxon>
        <taxon>Phasianinae</taxon>
        <taxon>Phasianus</taxon>
    </lineage>
</organism>
<feature type="active site" description="Proton donor" evidence="8">
    <location>
        <position position="228"/>
    </location>
</feature>
<dbReference type="UniPathway" id="UPA00762">
    <property type="reaction ID" value="UER00747"/>
</dbReference>
<evidence type="ECO:0000256" key="1">
    <source>
        <dbReference type="ARBA" id="ARBA00004703"/>
    </source>
</evidence>
<feature type="domain" description="PDEase" evidence="12">
    <location>
        <begin position="152"/>
        <end position="470"/>
    </location>
</feature>
<dbReference type="GO" id="GO:0006198">
    <property type="term" value="P:cAMP catabolic process"/>
    <property type="evidence" value="ECO:0007669"/>
    <property type="project" value="UniProtKB-UniPathway"/>
</dbReference>
<dbReference type="PANTHER" id="PTHR11347">
    <property type="entry name" value="CYCLIC NUCLEOTIDE PHOSPHODIESTERASE"/>
    <property type="match status" value="1"/>
</dbReference>
<dbReference type="SUPFAM" id="SSF109604">
    <property type="entry name" value="HD-domain/PDEase-like"/>
    <property type="match status" value="1"/>
</dbReference>
<evidence type="ECO:0000256" key="2">
    <source>
        <dbReference type="ARBA" id="ARBA00009517"/>
    </source>
</evidence>
<sequence>QNREFGGRASLGGDGGAGPPLVSPCPAVMPCCPAAEDAQQKLSLETLDELDWCLEQLETLQTRHSVGEMASNKFKRMLSRELSHLSESGRSGNQVSEYISSTFLDKQHEVEIPPALPKEKERERRKRPMSQISGVRRPAHGPRPAAIPRFGVRTEQEGLLAKELQDTNKWGLDIFKVAEYSGNRPLTVLMYSIFQERDLMKTFRIPADTFLTYMLTLEDHYRSDVAYHNNIHAADVAQSTHVLSSSTPVSRGERGGEAACVGSPRRDQHHPADSELALMYNDASVLENHHLAVGFKLLQEENCDIFQNLSKKQRQSLRKMAIDMVLATDMSKHMNLLADLKTMVETKKVTSLGVLLLDNYSDRIQVLQNMVHCADLSNPTKPLELYRQWTDRIMAEFFHQGDREREKGMEISPMCDKHTASVEKSQVGFIDFIAHPLWETWADLVHPDAQEILDTLEDNREWYQSMIPRSPSPPPEVGSEVPPADPGKSQFEMTLEEEEGESDTEAEGPESPLEEDNSGSKTSATDDSESADTERLSPGSGDREVDNRRVLEGTLPKDRAGGGCTAPDPEGGRELCLDTEGNVTFLPLGT</sequence>
<dbReference type="Ensembl" id="ENSPCLT00000019676.1">
    <property type="protein sequence ID" value="ENSPCLP00000014915.1"/>
    <property type="gene ID" value="ENSPCLG00000012183.1"/>
</dbReference>
<evidence type="ECO:0000313" key="13">
    <source>
        <dbReference type="Ensembl" id="ENSPCLP00000014915.1"/>
    </source>
</evidence>
<evidence type="ECO:0000256" key="3">
    <source>
        <dbReference type="ARBA" id="ARBA00012276"/>
    </source>
</evidence>
<feature type="binding site" evidence="10">
    <location>
        <position position="267"/>
    </location>
    <ligand>
        <name>Zn(2+)</name>
        <dbReference type="ChEBI" id="CHEBI:29105"/>
        <label>1</label>
    </ligand>
</feature>
<evidence type="ECO:0000256" key="10">
    <source>
        <dbReference type="PIRSR" id="PIRSR623088-3"/>
    </source>
</evidence>
<dbReference type="Gene3D" id="1.10.1300.10">
    <property type="entry name" value="3'5'-cyclic nucleotide phosphodiesterase, catalytic domain"/>
    <property type="match status" value="1"/>
</dbReference>
<keyword evidence="14" id="KW-1185">Reference proteome</keyword>
<dbReference type="GO" id="GO:0004115">
    <property type="term" value="F:3',5'-cyclic-AMP phosphodiesterase activity"/>
    <property type="evidence" value="ECO:0007669"/>
    <property type="project" value="UniProtKB-EC"/>
</dbReference>
<evidence type="ECO:0000256" key="11">
    <source>
        <dbReference type="SAM" id="MobiDB-lite"/>
    </source>
</evidence>
<dbReference type="EC" id="3.1.4.53" evidence="3"/>
<evidence type="ECO:0000256" key="5">
    <source>
        <dbReference type="ARBA" id="ARBA00022801"/>
    </source>
</evidence>
<feature type="region of interest" description="Disordered" evidence="11">
    <location>
        <begin position="465"/>
        <end position="590"/>
    </location>
</feature>